<dbReference type="STRING" id="1434232.MAIT1_00032"/>
<keyword evidence="9" id="KW-0175">Coiled coil</keyword>
<dbReference type="EMBL" id="LVJN01000015">
    <property type="protein sequence ID" value="OSM07056.1"/>
    <property type="molecule type" value="Genomic_DNA"/>
</dbReference>
<evidence type="ECO:0000259" key="10">
    <source>
        <dbReference type="PROSITE" id="PS51779"/>
    </source>
</evidence>
<organism evidence="11 12">
    <name type="scientific">Magnetofaba australis IT-1</name>
    <dbReference type="NCBI Taxonomy" id="1434232"/>
    <lineage>
        <taxon>Bacteria</taxon>
        <taxon>Pseudomonadati</taxon>
        <taxon>Pseudomonadota</taxon>
        <taxon>Magnetococcia</taxon>
        <taxon>Magnetococcales</taxon>
        <taxon>Magnetococcaceae</taxon>
        <taxon>Magnetofaba</taxon>
    </lineage>
</organism>
<dbReference type="PROSITE" id="PS51779">
    <property type="entry name" value="POTRA"/>
    <property type="match status" value="1"/>
</dbReference>
<keyword evidence="8" id="KW-0131">Cell cycle</keyword>
<dbReference type="Proteomes" id="UP000194003">
    <property type="component" value="Unassembled WGS sequence"/>
</dbReference>
<reference evidence="11 12" key="1">
    <citation type="journal article" date="2016" name="BMC Genomics">
        <title>Combined genomic and structural analyses of a cultured magnetotactic bacterium reveals its niche adaptation to a dynamic environment.</title>
        <authorList>
            <person name="Araujo A.C."/>
            <person name="Morillo V."/>
            <person name="Cypriano J."/>
            <person name="Teixeira L.C."/>
            <person name="Leao P."/>
            <person name="Lyra S."/>
            <person name="Almeida L.G."/>
            <person name="Bazylinski D.A."/>
            <person name="Vasconcellos A.T."/>
            <person name="Abreu F."/>
            <person name="Lins U."/>
        </authorList>
    </citation>
    <scope>NUCLEOTIDE SEQUENCE [LARGE SCALE GENOMIC DNA]</scope>
    <source>
        <strain evidence="11 12">IT-1</strain>
    </source>
</reference>
<evidence type="ECO:0000256" key="8">
    <source>
        <dbReference type="ARBA" id="ARBA00023306"/>
    </source>
</evidence>
<dbReference type="PANTHER" id="PTHR35851">
    <property type="entry name" value="CELL DIVISION PROTEIN FTSQ"/>
    <property type="match status" value="1"/>
</dbReference>
<comment type="subcellular location">
    <subcellularLocation>
        <location evidence="1">Membrane</location>
    </subcellularLocation>
</comment>
<keyword evidence="7" id="KW-0472">Membrane</keyword>
<dbReference type="InterPro" id="IPR026579">
    <property type="entry name" value="FtsQ"/>
</dbReference>
<evidence type="ECO:0000313" key="12">
    <source>
        <dbReference type="Proteomes" id="UP000194003"/>
    </source>
</evidence>
<keyword evidence="2" id="KW-1003">Cell membrane</keyword>
<evidence type="ECO:0000256" key="5">
    <source>
        <dbReference type="ARBA" id="ARBA00022692"/>
    </source>
</evidence>
<dbReference type="Pfam" id="PF08478">
    <property type="entry name" value="POTRA_1"/>
    <property type="match status" value="1"/>
</dbReference>
<dbReference type="InterPro" id="IPR013685">
    <property type="entry name" value="POTRA_FtsQ_type"/>
</dbReference>
<keyword evidence="5" id="KW-0812">Transmembrane</keyword>
<dbReference type="Pfam" id="PF03799">
    <property type="entry name" value="FtsQ_DivIB_C"/>
    <property type="match status" value="1"/>
</dbReference>
<keyword evidence="12" id="KW-1185">Reference proteome</keyword>
<proteinExistence type="predicted"/>
<accession>A0A1Y2K9A3</accession>
<evidence type="ECO:0000256" key="4">
    <source>
        <dbReference type="ARBA" id="ARBA00022618"/>
    </source>
</evidence>
<keyword evidence="4" id="KW-0132">Cell division</keyword>
<evidence type="ECO:0000256" key="9">
    <source>
        <dbReference type="SAM" id="Coils"/>
    </source>
</evidence>
<name>A0A1Y2K9A3_9PROT</name>
<dbReference type="InterPro" id="IPR005548">
    <property type="entry name" value="Cell_div_FtsQ/DivIB_C"/>
</dbReference>
<comment type="caution">
    <text evidence="11">The sequence shown here is derived from an EMBL/GenBank/DDBJ whole genome shotgun (WGS) entry which is preliminary data.</text>
</comment>
<gene>
    <name evidence="11" type="ORF">MAIT1_00032</name>
</gene>
<dbReference type="GO" id="GO:0016020">
    <property type="term" value="C:membrane"/>
    <property type="evidence" value="ECO:0007669"/>
    <property type="project" value="UniProtKB-SubCell"/>
</dbReference>
<keyword evidence="3" id="KW-0997">Cell inner membrane</keyword>
<evidence type="ECO:0000313" key="11">
    <source>
        <dbReference type="EMBL" id="OSM07056.1"/>
    </source>
</evidence>
<evidence type="ECO:0000256" key="7">
    <source>
        <dbReference type="ARBA" id="ARBA00023136"/>
    </source>
</evidence>
<feature type="domain" description="POTRA" evidence="10">
    <location>
        <begin position="31"/>
        <end position="99"/>
    </location>
</feature>
<evidence type="ECO:0000256" key="3">
    <source>
        <dbReference type="ARBA" id="ARBA00022519"/>
    </source>
</evidence>
<evidence type="ECO:0000256" key="1">
    <source>
        <dbReference type="ARBA" id="ARBA00004370"/>
    </source>
</evidence>
<dbReference type="AlphaFoldDB" id="A0A1Y2K9A3"/>
<dbReference type="Gene3D" id="3.10.20.310">
    <property type="entry name" value="membrane protein fhac"/>
    <property type="match status" value="1"/>
</dbReference>
<dbReference type="RefSeq" id="WP_085440987.1">
    <property type="nucleotide sequence ID" value="NZ_LVJN01000015.1"/>
</dbReference>
<dbReference type="PANTHER" id="PTHR35851:SF1">
    <property type="entry name" value="CELL DIVISION PROTEIN FTSQ"/>
    <property type="match status" value="1"/>
</dbReference>
<feature type="coiled-coil region" evidence="9">
    <location>
        <begin position="193"/>
        <end position="220"/>
    </location>
</feature>
<evidence type="ECO:0000256" key="2">
    <source>
        <dbReference type="ARBA" id="ARBA00022475"/>
    </source>
</evidence>
<dbReference type="GO" id="GO:0090529">
    <property type="term" value="P:cell septum assembly"/>
    <property type="evidence" value="ECO:0007669"/>
    <property type="project" value="InterPro"/>
</dbReference>
<dbReference type="OrthoDB" id="9783091at2"/>
<dbReference type="InterPro" id="IPR034746">
    <property type="entry name" value="POTRA"/>
</dbReference>
<keyword evidence="6" id="KW-1133">Transmembrane helix</keyword>
<sequence length="240" mass="27036">MTRSTLIGALFIVLAAAAVFGWQAAHAPGRFPLQEIRIEGALHTDVEATVSALGIDKARNMLRIDPIALRTALLERPWVKEAQVSRRFPSTLDINLTEKRALCMSREGETLYLLDEAGRRIKAAEPGDPLILPVITDDFSAPNERPERVTQFMTALEERPWLKTRLSEVTALPGGRWVLYTREGVRLLLSNRLESELKLLNALQNRYRILDRRIRQVDLRVAGRAAVRPLEKEESGPRTG</sequence>
<protein>
    <submittedName>
        <fullName evidence="11">Putative polypeptide-transport-associated domain-containing protein</fullName>
    </submittedName>
</protein>
<evidence type="ECO:0000256" key="6">
    <source>
        <dbReference type="ARBA" id="ARBA00022989"/>
    </source>
</evidence>